<sequence>MEKRRLGRTDIMVSSLSLGTMTFGEQNSEHEGHAQMDLAFEHGVNLLDASELYPIPPKPETQGRTEEIIGSWMKGRGNRDRVILATKVLGRSDNTWFRDDGSPTRLTRPQMEEALNKSLKRLGTDYIDLYQLHWPDRHVITFGSNPTAWAHVQPADDENRIEATLEVLGDFVRAGKVRHIGLSNESAWGTMTFLKHAEMKGLPRVVSIQNAYSLVNRTFETGLAEVATREDVGLLVYSALAQGYLTGKYRNGALPKGARKTLFDRLQRYEKPGAEQAINAYLDLAGDLGMDPSQLAIAFARSRSFVTTVLLGATSLAQLEVDLGAASIEVTAEIEARINAIHQLTGNPCP</sequence>
<dbReference type="CDD" id="cd19094">
    <property type="entry name" value="AKR_Tas-like"/>
    <property type="match status" value="1"/>
</dbReference>
<dbReference type="InterPro" id="IPR036812">
    <property type="entry name" value="NAD(P)_OxRdtase_dom_sf"/>
</dbReference>
<dbReference type="InterPro" id="IPR023210">
    <property type="entry name" value="NADP_OxRdtase_dom"/>
</dbReference>
<evidence type="ECO:0000259" key="2">
    <source>
        <dbReference type="Pfam" id="PF00248"/>
    </source>
</evidence>
<dbReference type="InterPro" id="IPR020471">
    <property type="entry name" value="AKR"/>
</dbReference>
<dbReference type="EMBL" id="JACFXV010000063">
    <property type="protein sequence ID" value="MBA5778684.1"/>
    <property type="molecule type" value="Genomic_DNA"/>
</dbReference>
<evidence type="ECO:0000313" key="4">
    <source>
        <dbReference type="Proteomes" id="UP000541109"/>
    </source>
</evidence>
<dbReference type="RefSeq" id="WP_182167189.1">
    <property type="nucleotide sequence ID" value="NZ_JACFXV010000063.1"/>
</dbReference>
<dbReference type="AlphaFoldDB" id="A0A839AID5"/>
<evidence type="ECO:0000313" key="3">
    <source>
        <dbReference type="EMBL" id="MBA5778684.1"/>
    </source>
</evidence>
<feature type="domain" description="NADP-dependent oxidoreductase" evidence="2">
    <location>
        <begin position="16"/>
        <end position="341"/>
    </location>
</feature>
<gene>
    <name evidence="3" type="ORF">H2509_16255</name>
</gene>
<dbReference type="PANTHER" id="PTHR43364:SF4">
    <property type="entry name" value="NAD(P)-LINKED OXIDOREDUCTASE SUPERFAMILY PROTEIN"/>
    <property type="match status" value="1"/>
</dbReference>
<dbReference type="Gene3D" id="3.20.20.100">
    <property type="entry name" value="NADP-dependent oxidoreductase domain"/>
    <property type="match status" value="1"/>
</dbReference>
<organism evidence="3 4">
    <name type="scientific">Stappia albiluteola</name>
    <dbReference type="NCBI Taxonomy" id="2758565"/>
    <lineage>
        <taxon>Bacteria</taxon>
        <taxon>Pseudomonadati</taxon>
        <taxon>Pseudomonadota</taxon>
        <taxon>Alphaproteobacteria</taxon>
        <taxon>Hyphomicrobiales</taxon>
        <taxon>Stappiaceae</taxon>
        <taxon>Stappia</taxon>
    </lineage>
</organism>
<dbReference type="Proteomes" id="UP000541109">
    <property type="component" value="Unassembled WGS sequence"/>
</dbReference>
<name>A0A839AID5_9HYPH</name>
<reference evidence="3 4" key="1">
    <citation type="submission" date="2020-07" db="EMBL/GenBank/DDBJ databases">
        <title>Stappia sp., F7233, whole genome shotgun sequencing project.</title>
        <authorList>
            <person name="Jiang S."/>
            <person name="Liu Z.W."/>
            <person name="Du Z.J."/>
        </authorList>
    </citation>
    <scope>NUCLEOTIDE SEQUENCE [LARGE SCALE GENOMIC DNA]</scope>
    <source>
        <strain evidence="3 4">F7233</strain>
    </source>
</reference>
<dbReference type="SUPFAM" id="SSF51430">
    <property type="entry name" value="NAD(P)-linked oxidoreductase"/>
    <property type="match status" value="1"/>
</dbReference>
<accession>A0A839AID5</accession>
<dbReference type="GO" id="GO:0016491">
    <property type="term" value="F:oxidoreductase activity"/>
    <property type="evidence" value="ECO:0007669"/>
    <property type="project" value="UniProtKB-KW"/>
</dbReference>
<comment type="caution">
    <text evidence="3">The sequence shown here is derived from an EMBL/GenBank/DDBJ whole genome shotgun (WGS) entry which is preliminary data.</text>
</comment>
<dbReference type="PANTHER" id="PTHR43364">
    <property type="entry name" value="NADH-SPECIFIC METHYLGLYOXAL REDUCTASE-RELATED"/>
    <property type="match status" value="1"/>
</dbReference>
<dbReference type="InterPro" id="IPR050523">
    <property type="entry name" value="AKR_Detox_Biosynth"/>
</dbReference>
<dbReference type="Pfam" id="PF00248">
    <property type="entry name" value="Aldo_ket_red"/>
    <property type="match status" value="1"/>
</dbReference>
<dbReference type="PRINTS" id="PR00069">
    <property type="entry name" value="ALDKETRDTASE"/>
</dbReference>
<protein>
    <submittedName>
        <fullName evidence="3">Aldo/keto reductase</fullName>
    </submittedName>
</protein>
<keyword evidence="1" id="KW-0560">Oxidoreductase</keyword>
<keyword evidence="4" id="KW-1185">Reference proteome</keyword>
<evidence type="ECO:0000256" key="1">
    <source>
        <dbReference type="ARBA" id="ARBA00023002"/>
    </source>
</evidence>
<proteinExistence type="predicted"/>